<evidence type="ECO:0000313" key="2">
    <source>
        <dbReference type="EMBL" id="TSI12435.1"/>
    </source>
</evidence>
<comment type="caution">
    <text evidence="2">The sequence shown here is derived from an EMBL/GenBank/DDBJ whole genome shotgun (WGS) entry which is preliminary data.</text>
</comment>
<keyword evidence="1" id="KW-1133">Transmembrane helix</keyword>
<feature type="transmembrane region" description="Helical" evidence="1">
    <location>
        <begin position="35"/>
        <end position="54"/>
    </location>
</feature>
<evidence type="ECO:0000313" key="3">
    <source>
        <dbReference type="Proteomes" id="UP000316406"/>
    </source>
</evidence>
<keyword evidence="1" id="KW-0472">Membrane</keyword>
<keyword evidence="1" id="KW-0812">Transmembrane</keyword>
<keyword evidence="3" id="KW-1185">Reference proteome</keyword>
<evidence type="ECO:0000256" key="1">
    <source>
        <dbReference type="SAM" id="Phobius"/>
    </source>
</evidence>
<feature type="transmembrane region" description="Helical" evidence="1">
    <location>
        <begin position="75"/>
        <end position="97"/>
    </location>
</feature>
<dbReference type="EMBL" id="VLTK01000017">
    <property type="protein sequence ID" value="TSI12435.1"/>
    <property type="molecule type" value="Genomic_DNA"/>
</dbReference>
<name>A0A556C4P8_BREAU</name>
<organism evidence="2 3">
    <name type="scientific">Brevibacterium aurantiacum</name>
    <dbReference type="NCBI Taxonomy" id="273384"/>
    <lineage>
        <taxon>Bacteria</taxon>
        <taxon>Bacillati</taxon>
        <taxon>Actinomycetota</taxon>
        <taxon>Actinomycetes</taxon>
        <taxon>Micrococcales</taxon>
        <taxon>Brevibacteriaceae</taxon>
        <taxon>Brevibacterium</taxon>
    </lineage>
</organism>
<gene>
    <name evidence="2" type="ORF">FO013_20080</name>
</gene>
<dbReference type="Proteomes" id="UP000316406">
    <property type="component" value="Unassembled WGS sequence"/>
</dbReference>
<dbReference type="OrthoDB" id="5150056at2"/>
<dbReference type="AlphaFoldDB" id="A0A556C4P8"/>
<proteinExistence type="predicted"/>
<protein>
    <submittedName>
        <fullName evidence="2">Uncharacterized protein</fullName>
    </submittedName>
</protein>
<reference evidence="2 3" key="1">
    <citation type="submission" date="2019-07" db="EMBL/GenBank/DDBJ databases">
        <title>Draft genome sequence of Brevibacterium aurantiacum XU54 isolated from Xinjiang China.</title>
        <authorList>
            <person name="Xu X."/>
        </authorList>
    </citation>
    <scope>NUCLEOTIDE SEQUENCE [LARGE SCALE GENOMIC DNA]</scope>
    <source>
        <strain evidence="2 3">XU54</strain>
    </source>
</reference>
<dbReference type="RefSeq" id="WP_143924337.1">
    <property type="nucleotide sequence ID" value="NZ_VLTK01000017.1"/>
</dbReference>
<sequence length="115" mass="11872">MTPSEPVIMAAELNLRGNWDTIWSAISGDSDVTKLLGIFGTIIVIAAIVGFIWAKRRGDGGGGGGGNAHQGRTKFLIGALVVGTLMAAPSVILPLALGVADLVGNVGIRLFEKIF</sequence>
<accession>A0A556C4P8</accession>